<dbReference type="Proteomes" id="UP000255106">
    <property type="component" value="Unassembled WGS sequence"/>
</dbReference>
<accession>A0A377LTX9</accession>
<dbReference type="InterPro" id="IPR021826">
    <property type="entry name" value="PpnN_C"/>
</dbReference>
<evidence type="ECO:0000259" key="1">
    <source>
        <dbReference type="Pfam" id="PF11892"/>
    </source>
</evidence>
<dbReference type="AlphaFoldDB" id="A0A377LTX9"/>
<proteinExistence type="predicted"/>
<dbReference type="Gene3D" id="3.40.50.450">
    <property type="match status" value="1"/>
</dbReference>
<protein>
    <submittedName>
        <fullName evidence="2">Decarboxylase family protein</fullName>
    </submittedName>
</protein>
<sequence>MNPANKDQGSAADPDRPKESADYFRVLDEFIVHTLGEAARRHYRIIIDDAAEVARQMKKAMPLVKENRRDTGDAYSFNWSIRIAPDLQIPFEPSHENMANLNSILTSR</sequence>
<reference evidence="2 3" key="1">
    <citation type="submission" date="2018-06" db="EMBL/GenBank/DDBJ databases">
        <authorList>
            <consortium name="Pathogen Informatics"/>
            <person name="Doyle S."/>
        </authorList>
    </citation>
    <scope>NUCLEOTIDE SEQUENCE [LARGE SCALE GENOMIC DNA]</scope>
    <source>
        <strain evidence="2 3">NCTC10005</strain>
    </source>
</reference>
<evidence type="ECO:0000313" key="3">
    <source>
        <dbReference type="Proteomes" id="UP000255106"/>
    </source>
</evidence>
<feature type="domain" description="Pyrimidine/purine nucleotide 5'-monophosphate nucleosidase C-terminal" evidence="1">
    <location>
        <begin position="61"/>
        <end position="102"/>
    </location>
</feature>
<organism evidence="2 3">
    <name type="scientific">Enterobacter cloacae</name>
    <dbReference type="NCBI Taxonomy" id="550"/>
    <lineage>
        <taxon>Bacteria</taxon>
        <taxon>Pseudomonadati</taxon>
        <taxon>Pseudomonadota</taxon>
        <taxon>Gammaproteobacteria</taxon>
        <taxon>Enterobacterales</taxon>
        <taxon>Enterobacteriaceae</taxon>
        <taxon>Enterobacter</taxon>
        <taxon>Enterobacter cloacae complex</taxon>
    </lineage>
</organism>
<evidence type="ECO:0000313" key="2">
    <source>
        <dbReference type="EMBL" id="STQ09579.1"/>
    </source>
</evidence>
<dbReference type="EMBL" id="UGJB01000004">
    <property type="protein sequence ID" value="STQ09579.1"/>
    <property type="molecule type" value="Genomic_DNA"/>
</dbReference>
<dbReference type="Pfam" id="PF11892">
    <property type="entry name" value="PpnN_C"/>
    <property type="match status" value="1"/>
</dbReference>
<gene>
    <name evidence="2" type="primary">ygdH_1</name>
    <name evidence="2" type="ORF">NCTC10005_02292</name>
</gene>
<name>A0A377LTX9_ENTCL</name>